<dbReference type="InterPro" id="IPR019887">
    <property type="entry name" value="Tscrpt_reg_AsnC/Lrp_C"/>
</dbReference>
<dbReference type="InterPro" id="IPR000485">
    <property type="entry name" value="AsnC-type_HTH_dom"/>
</dbReference>
<keyword evidence="1" id="KW-0805">Transcription regulation</keyword>
<dbReference type="Pfam" id="PF01037">
    <property type="entry name" value="AsnC_trans_reg"/>
    <property type="match status" value="2"/>
</dbReference>
<dbReference type="EMBL" id="FMCW01000043">
    <property type="protein sequence ID" value="SCF19363.1"/>
    <property type="molecule type" value="Genomic_DNA"/>
</dbReference>
<dbReference type="GO" id="GO:0043200">
    <property type="term" value="P:response to amino acid"/>
    <property type="evidence" value="ECO:0007669"/>
    <property type="project" value="TreeGrafter"/>
</dbReference>
<dbReference type="PROSITE" id="PS50956">
    <property type="entry name" value="HTH_ASNC_2"/>
    <property type="match status" value="2"/>
</dbReference>
<dbReference type="Pfam" id="PF13404">
    <property type="entry name" value="HTH_AsnC-type"/>
    <property type="match status" value="2"/>
</dbReference>
<evidence type="ECO:0000313" key="6">
    <source>
        <dbReference type="Proteomes" id="UP000199375"/>
    </source>
</evidence>
<evidence type="ECO:0000259" key="4">
    <source>
        <dbReference type="PROSITE" id="PS50956"/>
    </source>
</evidence>
<protein>
    <submittedName>
        <fullName evidence="5">DNA-binding transcriptional regulator, Lrp family</fullName>
    </submittedName>
</protein>
<proteinExistence type="predicted"/>
<dbReference type="PANTHER" id="PTHR30154">
    <property type="entry name" value="LEUCINE-RESPONSIVE REGULATORY PROTEIN"/>
    <property type="match status" value="1"/>
</dbReference>
<dbReference type="RefSeq" id="WP_077937915.1">
    <property type="nucleotide sequence ID" value="NZ_CBDREH010000092.1"/>
</dbReference>
<dbReference type="SUPFAM" id="SSF54909">
    <property type="entry name" value="Dimeric alpha+beta barrel"/>
    <property type="match status" value="2"/>
</dbReference>
<dbReference type="Proteomes" id="UP000199375">
    <property type="component" value="Unassembled WGS sequence"/>
</dbReference>
<sequence>MSSGPEHLDDLDRRIILALQADGRATWTEIAERCQTSVTTVARRGQQLLRDGIVRVAVMPDVEYPGAADLFVLRITCEPGTQKRVLAQLADRADLRFLALVTGPADIIAELSLRRGDSLHARIVEEIQAIEGVQRCDTDLTLHVYKVSHDWGQQLVVPGTPDTVVEVHQCAPGHFDAADEKIIDFMQEDGRASFRAVAKALGVDESTVRRRFEVLQRRGCISVVTLVSAPALGFESEIIFNITVDPARLDTLAHELGTHRGVRYVAATLNRNALFCEVILPTTDDVHAFTTRTLGRLDGVQGWTASMVLLTIRRGFVETPWWRDNV</sequence>
<organism evidence="5 6">
    <name type="scientific">Micromonospora haikouensis</name>
    <dbReference type="NCBI Taxonomy" id="686309"/>
    <lineage>
        <taxon>Bacteria</taxon>
        <taxon>Bacillati</taxon>
        <taxon>Actinomycetota</taxon>
        <taxon>Actinomycetes</taxon>
        <taxon>Micromonosporales</taxon>
        <taxon>Micromonosporaceae</taxon>
        <taxon>Micromonospora</taxon>
    </lineage>
</organism>
<accession>A0A1C4YF63</accession>
<reference evidence="5 6" key="1">
    <citation type="submission" date="2016-06" db="EMBL/GenBank/DDBJ databases">
        <authorList>
            <person name="Kjaerup R.B."/>
            <person name="Dalgaard T.S."/>
            <person name="Juul-Madsen H.R."/>
        </authorList>
    </citation>
    <scope>NUCLEOTIDE SEQUENCE [LARGE SCALE GENOMIC DNA]</scope>
    <source>
        <strain evidence="5 6">DSM 45626</strain>
    </source>
</reference>
<dbReference type="GO" id="GO:0043565">
    <property type="term" value="F:sequence-specific DNA binding"/>
    <property type="evidence" value="ECO:0007669"/>
    <property type="project" value="InterPro"/>
</dbReference>
<dbReference type="InterPro" id="IPR036388">
    <property type="entry name" value="WH-like_DNA-bd_sf"/>
</dbReference>
<dbReference type="AlphaFoldDB" id="A0A1C4YF63"/>
<feature type="domain" description="HTH asnC-type" evidence="4">
    <location>
        <begin position="175"/>
        <end position="235"/>
    </location>
</feature>
<dbReference type="InterPro" id="IPR036390">
    <property type="entry name" value="WH_DNA-bd_sf"/>
</dbReference>
<evidence type="ECO:0000256" key="1">
    <source>
        <dbReference type="ARBA" id="ARBA00023015"/>
    </source>
</evidence>
<dbReference type="InterPro" id="IPR019888">
    <property type="entry name" value="Tscrpt_reg_AsnC-like"/>
</dbReference>
<dbReference type="PRINTS" id="PR00033">
    <property type="entry name" value="HTHASNC"/>
</dbReference>
<keyword evidence="3" id="KW-0804">Transcription</keyword>
<dbReference type="GO" id="GO:0005829">
    <property type="term" value="C:cytosol"/>
    <property type="evidence" value="ECO:0007669"/>
    <property type="project" value="TreeGrafter"/>
</dbReference>
<dbReference type="SUPFAM" id="SSF46785">
    <property type="entry name" value="Winged helix' DNA-binding domain"/>
    <property type="match status" value="2"/>
</dbReference>
<evidence type="ECO:0000256" key="2">
    <source>
        <dbReference type="ARBA" id="ARBA00023125"/>
    </source>
</evidence>
<dbReference type="Gene3D" id="3.30.70.920">
    <property type="match status" value="2"/>
</dbReference>
<dbReference type="SMART" id="SM00344">
    <property type="entry name" value="HTH_ASNC"/>
    <property type="match status" value="2"/>
</dbReference>
<name>A0A1C4YF63_9ACTN</name>
<dbReference type="PANTHER" id="PTHR30154:SF34">
    <property type="entry name" value="TRANSCRIPTIONAL REGULATOR AZLB"/>
    <property type="match status" value="1"/>
</dbReference>
<dbReference type="InterPro" id="IPR011008">
    <property type="entry name" value="Dimeric_a/b-barrel"/>
</dbReference>
<evidence type="ECO:0000313" key="5">
    <source>
        <dbReference type="EMBL" id="SCF19363.1"/>
    </source>
</evidence>
<dbReference type="Gene3D" id="1.10.10.10">
    <property type="entry name" value="Winged helix-like DNA-binding domain superfamily/Winged helix DNA-binding domain"/>
    <property type="match status" value="2"/>
</dbReference>
<gene>
    <name evidence="5" type="ORF">GA0070558_14334</name>
</gene>
<evidence type="ECO:0000256" key="3">
    <source>
        <dbReference type="ARBA" id="ARBA00023163"/>
    </source>
</evidence>
<feature type="domain" description="HTH asnC-type" evidence="4">
    <location>
        <begin position="8"/>
        <end position="68"/>
    </location>
</feature>
<keyword evidence="2 5" id="KW-0238">DNA-binding</keyword>